<evidence type="ECO:0000313" key="2">
    <source>
        <dbReference type="Proteomes" id="UP000008461"/>
    </source>
</evidence>
<accession>F4L7N1</accession>
<dbReference type="InterPro" id="IPR027417">
    <property type="entry name" value="P-loop_NTPase"/>
</dbReference>
<dbReference type="InterPro" id="IPR009003">
    <property type="entry name" value="Peptidase_S1_PA"/>
</dbReference>
<dbReference type="Proteomes" id="UP000008461">
    <property type="component" value="Plasmid pHALHY01"/>
</dbReference>
<keyword evidence="2" id="KW-1185">Reference proteome</keyword>
<evidence type="ECO:0000313" key="1">
    <source>
        <dbReference type="EMBL" id="AEE54389.1"/>
    </source>
</evidence>
<dbReference type="HOGENOM" id="CLU_003028_0_0_10"/>
<dbReference type="SUPFAM" id="SSF50494">
    <property type="entry name" value="Trypsin-like serine proteases"/>
    <property type="match status" value="1"/>
</dbReference>
<dbReference type="EMBL" id="CP002692">
    <property type="protein sequence ID" value="AEE54389.1"/>
    <property type="molecule type" value="Genomic_DNA"/>
</dbReference>
<reference evidence="1 2" key="1">
    <citation type="journal article" date="2011" name="Stand. Genomic Sci.">
        <title>Complete genome sequence of Haliscomenobacter hydrossis type strain (O).</title>
        <authorList>
            <consortium name="US DOE Joint Genome Institute (JGI-PGF)"/>
            <person name="Daligault H."/>
            <person name="Lapidus A."/>
            <person name="Zeytun A."/>
            <person name="Nolan M."/>
            <person name="Lucas S."/>
            <person name="Del Rio T.G."/>
            <person name="Tice H."/>
            <person name="Cheng J.F."/>
            <person name="Tapia R."/>
            <person name="Han C."/>
            <person name="Goodwin L."/>
            <person name="Pitluck S."/>
            <person name="Liolios K."/>
            <person name="Pagani I."/>
            <person name="Ivanova N."/>
            <person name="Huntemann M."/>
            <person name="Mavromatis K."/>
            <person name="Mikhailova N."/>
            <person name="Pati A."/>
            <person name="Chen A."/>
            <person name="Palaniappan K."/>
            <person name="Land M."/>
            <person name="Hauser L."/>
            <person name="Brambilla E.M."/>
            <person name="Rohde M."/>
            <person name="Verbarg S."/>
            <person name="Goker M."/>
            <person name="Bristow J."/>
            <person name="Eisen J.A."/>
            <person name="Markowitz V."/>
            <person name="Hugenholtz P."/>
            <person name="Kyrpides N.C."/>
            <person name="Klenk H.P."/>
            <person name="Woyke T."/>
        </authorList>
    </citation>
    <scope>NUCLEOTIDE SEQUENCE [LARGE SCALE GENOMIC DNA]</scope>
    <source>
        <strain evidence="2">ATCC 27775 / DSM 1100 / LMG 10767 / O</strain>
        <plasmid evidence="2">Plasmid pHALHY01</plasmid>
    </source>
</reference>
<gene>
    <name evidence="1" type="ordered locus">Halhy_6573</name>
</gene>
<reference key="2">
    <citation type="submission" date="2011-04" db="EMBL/GenBank/DDBJ databases">
        <title>Complete sequence of plasmid 1 of Haliscomenobacter hydrossis DSM 1100.</title>
        <authorList>
            <consortium name="US DOE Joint Genome Institute (JGI-PGF)"/>
            <person name="Lucas S."/>
            <person name="Han J."/>
            <person name="Lapidus A."/>
            <person name="Bruce D."/>
            <person name="Goodwin L."/>
            <person name="Pitluck S."/>
            <person name="Peters L."/>
            <person name="Kyrpides N."/>
            <person name="Mavromatis K."/>
            <person name="Ivanova N."/>
            <person name="Ovchinnikova G."/>
            <person name="Pagani I."/>
            <person name="Daligault H."/>
            <person name="Detter J.C."/>
            <person name="Han C."/>
            <person name="Land M."/>
            <person name="Hauser L."/>
            <person name="Markowitz V."/>
            <person name="Cheng J.-F."/>
            <person name="Hugenholtz P."/>
            <person name="Woyke T."/>
            <person name="Wu D."/>
            <person name="Verbarg S."/>
            <person name="Frueling A."/>
            <person name="Brambilla E."/>
            <person name="Klenk H.-P."/>
            <person name="Eisen J.A."/>
        </authorList>
    </citation>
    <scope>NUCLEOTIDE SEQUENCE</scope>
    <source>
        <strain>DSM 1100</strain>
    </source>
</reference>
<evidence type="ECO:0008006" key="3">
    <source>
        <dbReference type="Google" id="ProtNLM"/>
    </source>
</evidence>
<sequence length="1657" mass="191851">MLMPRFFEHIEINGLLRKTTVKVTSPLEVGSGTLYKPSPTSPFVFVLTARHVLLGENGLPEDVSPDQVALKFLLNPNTNSYFEYQLQASDLILVSDNPPEDFAALVVPSAAIEQLTGALPILTLARETHGLTNCLFRGFPEAYETEEPIRMEGTITEGTKGSLHQFEWEVSQSLADRWISNASRTAYENVRGFSGSGVFLVNDEEVHLLGIVSKFGPFNRFLGEKINFLESLINGKEQLLPLVFCEPEVRPEVKTAIKKLDTNSKTEVLDRVKSTIGGKHYLPREQLINDLTKTIGINPVVIVHGEAGAGKSAAVKNCLVDGKQRFFAIKGEQICAESLHTTLKSITGTDVDLKTLLTSPLLKEPVVIWVDGAEKSIERNQTAALIDLIRLTAEFSSLRIVITIRKYALEHFRLLVLNTTRRFHVYEVPLLSLEEQKLIGQQFPAARSFLDNPKLRRLLRVPFYLNYAVLLNELTEAGKELDEFTFREEIWRLAIAGRTRNLDRTLVFTDLVVKRATEMALYVRVDKADFEVVEQLESEHILVREKDTNRFAPAHDIFEDWALVRHVRSTFQDHGLPADLFQHLGSAYAIRRGFRFWLQEEVQHDPSEVVRFATHCIADGTIAQYWKDETFTVMVQSEEGERFLNENKTLLLANDARLLLRFVHLFRVASKEPDAAPTDLKDTWKLYSSSFIPVGNGWSTLMHFLHQHLSEIKNNDGLYLFVKDWSNKLEWNNPFPSEARDAGLILLTVFQRMRNSHREGLWDPQNEIQEEILRLVFRLTEVLEFEVKTILEETLNEIKSAKGKSQRLQGDFELIWKQMLFSFHCSELCRYFPDLIIETAKLRWIKDKKSEHRPRRDVNRDFGLKNELDDFPASAWQTPTLWLLRFHPKKALDWIIDLMNYCTQKYLESEFSKNDKNDDILEIELRLNDGTKIKQFGNSTLYQMFRGTRRVTPYLLQSILMALEKWLFELAECKEESSRKLLRLSFRKLLEESKTVATTSVLVSVAIAHSEEVGEEIYPLLTNLAIFDWDMDRQNQEQSALNPIGGVEYGWHYSKERWEAKQMPHRKIRLEEYVINRSFKDLAFQGKFFEILDQLWADTLVSQAVWRIYLNRMDTRKWERTNIEESDGKYIIELQPKIEDDLLPMVEEARKQQKENDAIAAGCVWAQKVFDYENGVHFTFENWAAHYNHIRSIEHLKFERVEGFFFSPALLAAIAIRDGLDELNAEQLDWCENSLLARAKIEVDSARQMYPDLSIVKSLFGDVPSLLSLVLLLRKQHNSKLRPDVIVLLFEALLFIELSDNLKNKLFDYVRDNLWTIAPDIAYTYWVGLINYASLWRKYPRYSYDAPLFPASKKEAKKFEQEKAKLIQSVLDQTISLQKLPDVLDKRSHWWYDKALKILPVHTQNDECRKFVGNHLNLLLKTHVHDESDWDSLTEFDTSRQFFAEYFAKFIFVQSKDVALPLFDQLLHTILQAKPDDQSIFKFVQRSVEEIIRAMAQNNNLSTQIFGFYWKHLLNASIAANNKYFSAKLLLESPYLHDYVTDWQPIRDNKALFIEIMQKMGEHAPNSVVRLLAGIGSDILLPDGLVWLYEILQKRGIEQVKIHDMERLLNRVWVFHAPSIRKKPDLLKSLMAILDLMVEKGSSLAFFMRESLFGAEV</sequence>
<dbReference type="KEGG" id="hhy:Halhy_6573"/>
<organism evidence="1 2">
    <name type="scientific">Haliscomenobacter hydrossis (strain ATCC 27775 / DSM 1100 / LMG 10767 / O)</name>
    <dbReference type="NCBI Taxonomy" id="760192"/>
    <lineage>
        <taxon>Bacteria</taxon>
        <taxon>Pseudomonadati</taxon>
        <taxon>Bacteroidota</taxon>
        <taxon>Saprospiria</taxon>
        <taxon>Saprospirales</taxon>
        <taxon>Haliscomenobacteraceae</taxon>
        <taxon>Haliscomenobacter</taxon>
    </lineage>
</organism>
<proteinExistence type="predicted"/>
<geneLocation type="plasmid" evidence="1 2">
    <name>pHALHY01</name>
</geneLocation>
<keyword evidence="1" id="KW-0614">Plasmid</keyword>
<name>F4L7N1_HALH1</name>
<dbReference type="SUPFAM" id="SSF52540">
    <property type="entry name" value="P-loop containing nucleoside triphosphate hydrolases"/>
    <property type="match status" value="1"/>
</dbReference>
<protein>
    <recommendedName>
        <fullName evidence="3">ATP-binding protein</fullName>
    </recommendedName>
</protein>